<keyword evidence="3" id="KW-0808">Transferase</keyword>
<gene>
    <name evidence="3" type="ORF">NIES37_61630</name>
</gene>
<dbReference type="PANTHER" id="PTHR45947:SF3">
    <property type="entry name" value="SULFOQUINOVOSYL TRANSFERASE SQD2"/>
    <property type="match status" value="1"/>
</dbReference>
<dbReference type="Gene3D" id="3.40.50.2000">
    <property type="entry name" value="Glycogen Phosphorylase B"/>
    <property type="match status" value="2"/>
</dbReference>
<feature type="domain" description="Glycosyl transferase family 1" evidence="1">
    <location>
        <begin position="213"/>
        <end position="369"/>
    </location>
</feature>
<dbReference type="PANTHER" id="PTHR45947">
    <property type="entry name" value="SULFOQUINOVOSYL TRANSFERASE SQD2"/>
    <property type="match status" value="1"/>
</dbReference>
<dbReference type="Proteomes" id="UP000218785">
    <property type="component" value="Chromosome"/>
</dbReference>
<dbReference type="Pfam" id="PF00534">
    <property type="entry name" value="Glycos_transf_1"/>
    <property type="match status" value="1"/>
</dbReference>
<dbReference type="AlphaFoldDB" id="A0A1Z4N8V6"/>
<dbReference type="SUPFAM" id="SSF53756">
    <property type="entry name" value="UDP-Glycosyltransferase/glycogen phosphorylase"/>
    <property type="match status" value="1"/>
</dbReference>
<reference evidence="3 4" key="1">
    <citation type="submission" date="2017-06" db="EMBL/GenBank/DDBJ databases">
        <title>Genome sequencing of cyanobaciteial culture collection at National Institute for Environmental Studies (NIES).</title>
        <authorList>
            <person name="Hirose Y."/>
            <person name="Shimura Y."/>
            <person name="Fujisawa T."/>
            <person name="Nakamura Y."/>
            <person name="Kawachi M."/>
        </authorList>
    </citation>
    <scope>NUCLEOTIDE SEQUENCE [LARGE SCALE GENOMIC DNA]</scope>
    <source>
        <strain evidence="3 4">NIES-37</strain>
    </source>
</reference>
<accession>A0A1Z4N8V6</accession>
<dbReference type="RefSeq" id="WP_096582174.1">
    <property type="nucleotide sequence ID" value="NZ_CAWNJS010000001.1"/>
</dbReference>
<dbReference type="GO" id="GO:0016758">
    <property type="term" value="F:hexosyltransferase activity"/>
    <property type="evidence" value="ECO:0007669"/>
    <property type="project" value="TreeGrafter"/>
</dbReference>
<dbReference type="KEGG" id="ttq:NIES37_61630"/>
<evidence type="ECO:0000313" key="4">
    <source>
        <dbReference type="Proteomes" id="UP000218785"/>
    </source>
</evidence>
<evidence type="ECO:0000259" key="2">
    <source>
        <dbReference type="Pfam" id="PF13439"/>
    </source>
</evidence>
<dbReference type="InterPro" id="IPR001296">
    <property type="entry name" value="Glyco_trans_1"/>
</dbReference>
<proteinExistence type="predicted"/>
<evidence type="ECO:0000259" key="1">
    <source>
        <dbReference type="Pfam" id="PF00534"/>
    </source>
</evidence>
<dbReference type="EMBL" id="AP018248">
    <property type="protein sequence ID" value="BAZ02154.1"/>
    <property type="molecule type" value="Genomic_DNA"/>
</dbReference>
<dbReference type="InterPro" id="IPR028098">
    <property type="entry name" value="Glyco_trans_4-like_N"/>
</dbReference>
<organism evidence="3 4">
    <name type="scientific">Tolypothrix tenuis PCC 7101</name>
    <dbReference type="NCBI Taxonomy" id="231146"/>
    <lineage>
        <taxon>Bacteria</taxon>
        <taxon>Bacillati</taxon>
        <taxon>Cyanobacteriota</taxon>
        <taxon>Cyanophyceae</taxon>
        <taxon>Nostocales</taxon>
        <taxon>Tolypothrichaceae</taxon>
        <taxon>Tolypothrix</taxon>
    </lineage>
</organism>
<sequence length="404" mass="45935">MKVVFITHFPNLYGANRSLLNLIDGLKKYGVVPYVISPFEGQFTETLKLRNIEFAIVPIQWWADKFESAGNFVHKSYRIAAFYPKAFKRLYLNLQLIPSLADIVKEWNVDLVYTNSSTTPAGALLAEKLQIPHIWHLREFLDLDYNLHLDWGKLLCNFFIQKSDAQIAISKAIRNHFSSRGSKERMHVVYNGIASTLELERLYKLGNDSLRVDKVFTFALVGLIHANKGQDIAIKALSILTQTFSQVRLLIVGDASGDQLAQLKKLAEDLGVSNQVEFWGYLDDPYQAYLASDVVLMCSKNEGMGRVTVEAMSVCRPVIGYDNAGTSEIIQHEYTGLLYRGDHEALAACMKQLIENPDWAKQLGMNAWKRVFEEYSIETYSQKIYEILLSVVTQHNSSKQLIHI</sequence>
<feature type="domain" description="Glycosyltransferase subfamily 4-like N-terminal" evidence="2">
    <location>
        <begin position="14"/>
        <end position="193"/>
    </location>
</feature>
<name>A0A1Z4N8V6_9CYAN</name>
<dbReference type="CDD" id="cd03801">
    <property type="entry name" value="GT4_PimA-like"/>
    <property type="match status" value="1"/>
</dbReference>
<dbReference type="Pfam" id="PF13439">
    <property type="entry name" value="Glyco_transf_4"/>
    <property type="match status" value="1"/>
</dbReference>
<dbReference type="InterPro" id="IPR050194">
    <property type="entry name" value="Glycosyltransferase_grp1"/>
</dbReference>
<protein>
    <submittedName>
        <fullName evidence="3">Group 1 glycosyl transferase</fullName>
    </submittedName>
</protein>
<evidence type="ECO:0000313" key="3">
    <source>
        <dbReference type="EMBL" id="BAZ02154.1"/>
    </source>
</evidence>
<keyword evidence="4" id="KW-1185">Reference proteome</keyword>